<sequence length="323" mass="33685">MNKIANRIRNIFLAMFSILILSQETTFAAGNVISSAAGGSHSLILRSDGTVWAWGNNGNGQLGDGTFEQRNEPVLVKGLTGVTKIAAGSSHSLALKSDGTVWGWGWNGKGQLGNNTTTSSNISKPVQAVGLTDVIDIAAGDAHGLALKKDGTVWIWGSNSTNLPTRVESLTDVRAIAAAGAHNLTVKKDGTVWSWGWNGYGQLGINNTGSKDVPTKVSNLSNIVSVAAGFHHSLALDVEGKVYAWGGNTYGQVGDGTTTQRNAPVEVPSLVDIVEIASGSYSYHTLALKKDGTVYAWGLGTSGQLGNGTTTNSNIPIQVNIVP</sequence>
<feature type="signal peptide" evidence="3">
    <location>
        <begin position="1"/>
        <end position="28"/>
    </location>
</feature>
<feature type="domain" description="RCC1-like" evidence="4">
    <location>
        <begin position="28"/>
        <end position="320"/>
    </location>
</feature>
<dbReference type="HOGENOM" id="CLU_005210_8_0_9"/>
<feature type="chain" id="PRO_5002903486" description="RCC1-like domain-containing protein" evidence="3">
    <location>
        <begin position="29"/>
        <end position="323"/>
    </location>
</feature>
<dbReference type="PANTHER" id="PTHR45982">
    <property type="entry name" value="REGULATOR OF CHROMOSOME CONDENSATION"/>
    <property type="match status" value="1"/>
</dbReference>
<evidence type="ECO:0000313" key="6">
    <source>
        <dbReference type="Proteomes" id="UP000001877"/>
    </source>
</evidence>
<evidence type="ECO:0000256" key="2">
    <source>
        <dbReference type="ARBA" id="ARBA00022737"/>
    </source>
</evidence>
<name>C0ZAE4_BREBN</name>
<gene>
    <name evidence="5" type="ordered locus">BBR47_17760</name>
</gene>
<reference evidence="5 6" key="1">
    <citation type="submission" date="2005-03" db="EMBL/GenBank/DDBJ databases">
        <title>Brevibacillus brevis strain 47, complete genome.</title>
        <authorList>
            <person name="Hosoyama A."/>
            <person name="Yamada R."/>
            <person name="Hongo Y."/>
            <person name="Terui Y."/>
            <person name="Ankai A."/>
            <person name="Masuyama W."/>
            <person name="Sekiguchi M."/>
            <person name="Takeda T."/>
            <person name="Asano K."/>
            <person name="Ohji S."/>
            <person name="Ichikawa N."/>
            <person name="Narita S."/>
            <person name="Aoki N."/>
            <person name="Miura H."/>
            <person name="Matsushita S."/>
            <person name="Sekigawa T."/>
            <person name="Yamagata H."/>
            <person name="Yoshikawa H."/>
            <person name="Udaka S."/>
            <person name="Tanikawa S."/>
            <person name="Fujita N."/>
        </authorList>
    </citation>
    <scope>NUCLEOTIDE SEQUENCE [LARGE SCALE GENOMIC DNA]</scope>
    <source>
        <strain evidence="6">47 / JCM 6285 / NBRC 100599</strain>
    </source>
</reference>
<dbReference type="PROSITE" id="PS00626">
    <property type="entry name" value="RCC1_2"/>
    <property type="match status" value="2"/>
</dbReference>
<dbReference type="PANTHER" id="PTHR45982:SF1">
    <property type="entry name" value="REGULATOR OF CHROMOSOME CONDENSATION"/>
    <property type="match status" value="1"/>
</dbReference>
<keyword evidence="3" id="KW-0732">Signal</keyword>
<evidence type="ECO:0000259" key="4">
    <source>
        <dbReference type="Pfam" id="PF25390"/>
    </source>
</evidence>
<dbReference type="RefSeq" id="WP_012685496.1">
    <property type="nucleotide sequence ID" value="NC_012491.1"/>
</dbReference>
<dbReference type="PROSITE" id="PS50012">
    <property type="entry name" value="RCC1_3"/>
    <property type="match status" value="6"/>
</dbReference>
<dbReference type="KEGG" id="bbe:BBR47_17760"/>
<organism evidence="5 6">
    <name type="scientific">Brevibacillus brevis (strain 47 / JCM 6285 / NBRC 100599)</name>
    <dbReference type="NCBI Taxonomy" id="358681"/>
    <lineage>
        <taxon>Bacteria</taxon>
        <taxon>Bacillati</taxon>
        <taxon>Bacillota</taxon>
        <taxon>Bacilli</taxon>
        <taxon>Bacillales</taxon>
        <taxon>Paenibacillaceae</taxon>
        <taxon>Brevibacillus</taxon>
    </lineage>
</organism>
<dbReference type="eggNOG" id="COG5184">
    <property type="taxonomic scope" value="Bacteria"/>
</dbReference>
<evidence type="ECO:0000313" key="5">
    <source>
        <dbReference type="EMBL" id="BAH42753.1"/>
    </source>
</evidence>
<evidence type="ECO:0000256" key="3">
    <source>
        <dbReference type="SAM" id="SignalP"/>
    </source>
</evidence>
<accession>C0ZAE4</accession>
<dbReference type="Pfam" id="PF25390">
    <property type="entry name" value="WD40_RLD"/>
    <property type="match status" value="1"/>
</dbReference>
<keyword evidence="6" id="KW-1185">Reference proteome</keyword>
<protein>
    <recommendedName>
        <fullName evidence="4">RCC1-like domain-containing protein</fullName>
    </recommendedName>
</protein>
<proteinExistence type="predicted"/>
<evidence type="ECO:0000256" key="1">
    <source>
        <dbReference type="ARBA" id="ARBA00022658"/>
    </source>
</evidence>
<dbReference type="SUPFAM" id="SSF50985">
    <property type="entry name" value="RCC1/BLIP-II"/>
    <property type="match status" value="1"/>
</dbReference>
<dbReference type="STRING" id="358681.BBR47_17760"/>
<dbReference type="Proteomes" id="UP000001877">
    <property type="component" value="Chromosome"/>
</dbReference>
<dbReference type="InterPro" id="IPR009091">
    <property type="entry name" value="RCC1/BLIP-II"/>
</dbReference>
<keyword evidence="2" id="KW-0677">Repeat</keyword>
<dbReference type="EMBL" id="AP008955">
    <property type="protein sequence ID" value="BAH42753.1"/>
    <property type="molecule type" value="Genomic_DNA"/>
</dbReference>
<keyword evidence="1" id="KW-0344">Guanine-nucleotide releasing factor</keyword>
<dbReference type="InterPro" id="IPR000408">
    <property type="entry name" value="Reg_chr_condens"/>
</dbReference>
<dbReference type="InterPro" id="IPR051553">
    <property type="entry name" value="Ran_GTPase-activating"/>
</dbReference>
<dbReference type="PRINTS" id="PR00633">
    <property type="entry name" value="RCCNDNSATION"/>
</dbReference>
<dbReference type="AlphaFoldDB" id="C0ZAE4"/>
<dbReference type="Gene3D" id="2.130.10.30">
    <property type="entry name" value="Regulator of chromosome condensation 1/beta-lactamase-inhibitor protein II"/>
    <property type="match status" value="2"/>
</dbReference>
<dbReference type="InterPro" id="IPR058923">
    <property type="entry name" value="RCC1-like_dom"/>
</dbReference>